<dbReference type="GO" id="GO:0030968">
    <property type="term" value="P:endoplasmic reticulum unfolded protein response"/>
    <property type="evidence" value="ECO:0007669"/>
    <property type="project" value="TreeGrafter"/>
</dbReference>
<feature type="compositionally biased region" description="Polar residues" evidence="1">
    <location>
        <begin position="159"/>
        <end position="168"/>
    </location>
</feature>
<name>A0AA38UGG5_9AGAR</name>
<evidence type="ECO:0000256" key="1">
    <source>
        <dbReference type="SAM" id="MobiDB-lite"/>
    </source>
</evidence>
<feature type="region of interest" description="Disordered" evidence="1">
    <location>
        <begin position="590"/>
        <end position="636"/>
    </location>
</feature>
<feature type="compositionally biased region" description="Low complexity" evidence="1">
    <location>
        <begin position="126"/>
        <end position="147"/>
    </location>
</feature>
<organism evidence="2 3">
    <name type="scientific">Lentinula raphanica</name>
    <dbReference type="NCBI Taxonomy" id="153919"/>
    <lineage>
        <taxon>Eukaryota</taxon>
        <taxon>Fungi</taxon>
        <taxon>Dikarya</taxon>
        <taxon>Basidiomycota</taxon>
        <taxon>Agaricomycotina</taxon>
        <taxon>Agaricomycetes</taxon>
        <taxon>Agaricomycetidae</taxon>
        <taxon>Agaricales</taxon>
        <taxon>Marasmiineae</taxon>
        <taxon>Omphalotaceae</taxon>
        <taxon>Lentinula</taxon>
    </lineage>
</organism>
<feature type="region of interest" description="Disordered" evidence="1">
    <location>
        <begin position="672"/>
        <end position="693"/>
    </location>
</feature>
<accession>A0AA38UGG5</accession>
<feature type="compositionally biased region" description="Polar residues" evidence="1">
    <location>
        <begin position="446"/>
        <end position="458"/>
    </location>
</feature>
<feature type="region of interest" description="Disordered" evidence="1">
    <location>
        <begin position="69"/>
        <end position="212"/>
    </location>
</feature>
<feature type="region of interest" description="Disordered" evidence="1">
    <location>
        <begin position="391"/>
        <end position="461"/>
    </location>
</feature>
<sequence>MTHIPLVNGALRMYEQGKASSRVVKYGAEIMENSVKTISRPVIDRLPTGQLDDFACRQLDRLDKYRWPSQGSQVALESQRREEEERERMERMSRAQNQRMRDDYESVLSERNERGEEVGRWLGDMTSSNSLNNSRSSLSTSPRSPANSRDRDRYHDQSDLNPPSSSTAEAGPFDFRGSSSEYRSTSDDRWASRTHHTHRREREREDLQGQGRVVQRSGLQNLLLEAGSFSVAWSEESLTKLRYVLQRLQDATNHIDQQILAIREFTEALQQHYLEGSPSTPTTNAQDPSEHLSSSTSYTSFPTGAAHSRSSSESQAISPAHRHKLDAIRRDVIKTVRNVVSVVSKYGGNAAIPEPARTTVKAYIMQLPKKVGEAMRMTQMGALADGHLSNGHNGHPGMALAGPSGDVSGRDAAASGRAGRLSTTTARKAGRVDRGLGGSWSAAPSPMSSKTNSPTASPRSIPFRGLHPSASSVNGFHGEDDVIGSRTSGGHQMSAGTAVMAAKRILTLATESLDMMRGVTGVVQDSLERADAWIERLKTAGIRREDGPSNVQAAESAGSSRPISPSTASEYERERGWMNLTLDPVMMQRGRDADSTPLSPLSIGTTNLGRSRRSSVGSSTGFTYGDSLPSTPGLSGYPPAPYGANVSSYGRSYLDERPEVGLGIRRMNIHGEGEEEEVDIKKEEPEVKMEVDG</sequence>
<dbReference type="InterPro" id="IPR013927">
    <property type="entry name" value="TF_Opi1_Ccg-8"/>
</dbReference>
<dbReference type="GO" id="GO:0005783">
    <property type="term" value="C:endoplasmic reticulum"/>
    <property type="evidence" value="ECO:0007669"/>
    <property type="project" value="TreeGrafter"/>
</dbReference>
<dbReference type="Proteomes" id="UP001163846">
    <property type="component" value="Unassembled WGS sequence"/>
</dbReference>
<protein>
    <submittedName>
        <fullName evidence="2">Transcription factor Opi1-domain-containing protein</fullName>
    </submittedName>
</protein>
<feature type="compositionally biased region" description="Polar residues" evidence="1">
    <location>
        <begin position="549"/>
        <end position="569"/>
    </location>
</feature>
<feature type="compositionally biased region" description="Basic and acidic residues" evidence="1">
    <location>
        <begin position="148"/>
        <end position="158"/>
    </location>
</feature>
<feature type="compositionally biased region" description="Polar residues" evidence="1">
    <location>
        <begin position="308"/>
        <end position="317"/>
    </location>
</feature>
<feature type="compositionally biased region" description="Low complexity" evidence="1">
    <location>
        <begin position="410"/>
        <end position="422"/>
    </location>
</feature>
<keyword evidence="3" id="KW-1185">Reference proteome</keyword>
<dbReference type="AlphaFoldDB" id="A0AA38UGG5"/>
<dbReference type="PANTHER" id="PTHR38406">
    <property type="entry name" value="TRANSCRIPTIONAL REPRESSOR OPI1"/>
    <property type="match status" value="1"/>
</dbReference>
<dbReference type="Pfam" id="PF08618">
    <property type="entry name" value="Opi1"/>
    <property type="match status" value="1"/>
</dbReference>
<dbReference type="GO" id="GO:0005634">
    <property type="term" value="C:nucleus"/>
    <property type="evidence" value="ECO:0007669"/>
    <property type="project" value="TreeGrafter"/>
</dbReference>
<feature type="compositionally biased region" description="Basic and acidic residues" evidence="1">
    <location>
        <begin position="679"/>
        <end position="693"/>
    </location>
</feature>
<dbReference type="GO" id="GO:0006357">
    <property type="term" value="P:regulation of transcription by RNA polymerase II"/>
    <property type="evidence" value="ECO:0007669"/>
    <property type="project" value="TreeGrafter"/>
</dbReference>
<dbReference type="EMBL" id="MU806088">
    <property type="protein sequence ID" value="KAJ3840241.1"/>
    <property type="molecule type" value="Genomic_DNA"/>
</dbReference>
<dbReference type="PANTHER" id="PTHR38406:SF1">
    <property type="entry name" value="TRANSCRIPTIONAL REPRESSOR OPI1"/>
    <property type="match status" value="1"/>
</dbReference>
<feature type="region of interest" description="Disordered" evidence="1">
    <location>
        <begin position="275"/>
        <end position="323"/>
    </location>
</feature>
<feature type="compositionally biased region" description="Polar residues" evidence="1">
    <location>
        <begin position="596"/>
        <end position="608"/>
    </location>
</feature>
<feature type="compositionally biased region" description="Basic and acidic residues" evidence="1">
    <location>
        <begin position="78"/>
        <end position="119"/>
    </location>
</feature>
<comment type="caution">
    <text evidence="2">The sequence shown here is derived from an EMBL/GenBank/DDBJ whole genome shotgun (WGS) entry which is preliminary data.</text>
</comment>
<gene>
    <name evidence="2" type="ORF">F5878DRAFT_80266</name>
</gene>
<dbReference type="GO" id="GO:0008654">
    <property type="term" value="P:phospholipid biosynthetic process"/>
    <property type="evidence" value="ECO:0007669"/>
    <property type="project" value="TreeGrafter"/>
</dbReference>
<proteinExistence type="predicted"/>
<feature type="region of interest" description="Disordered" evidence="1">
    <location>
        <begin position="544"/>
        <end position="575"/>
    </location>
</feature>
<feature type="compositionally biased region" description="Polar residues" evidence="1">
    <location>
        <begin position="277"/>
        <end position="287"/>
    </location>
</feature>
<evidence type="ECO:0000313" key="3">
    <source>
        <dbReference type="Proteomes" id="UP001163846"/>
    </source>
</evidence>
<reference evidence="2" key="1">
    <citation type="submission" date="2022-08" db="EMBL/GenBank/DDBJ databases">
        <authorList>
            <consortium name="DOE Joint Genome Institute"/>
            <person name="Min B."/>
            <person name="Riley R."/>
            <person name="Sierra-Patev S."/>
            <person name="Naranjo-Ortiz M."/>
            <person name="Looney B."/>
            <person name="Konkel Z."/>
            <person name="Slot J.C."/>
            <person name="Sakamoto Y."/>
            <person name="Steenwyk J.L."/>
            <person name="Rokas A."/>
            <person name="Carro J."/>
            <person name="Camarero S."/>
            <person name="Ferreira P."/>
            <person name="Molpeceres G."/>
            <person name="Ruiz-Duenas F.J."/>
            <person name="Serrano A."/>
            <person name="Henrissat B."/>
            <person name="Drula E."/>
            <person name="Hughes K.W."/>
            <person name="Mata J.L."/>
            <person name="Ishikawa N.K."/>
            <person name="Vargas-Isla R."/>
            <person name="Ushijima S."/>
            <person name="Smith C.A."/>
            <person name="Ahrendt S."/>
            <person name="Andreopoulos W."/>
            <person name="He G."/>
            <person name="Labutti K."/>
            <person name="Lipzen A."/>
            <person name="Ng V."/>
            <person name="Sandor L."/>
            <person name="Barry K."/>
            <person name="Martinez A.T."/>
            <person name="Xiao Y."/>
            <person name="Gibbons J.G."/>
            <person name="Terashima K."/>
            <person name="Hibbett D.S."/>
            <person name="Grigoriev I.V."/>
        </authorList>
    </citation>
    <scope>NUCLEOTIDE SEQUENCE</scope>
    <source>
        <strain evidence="2">TFB9207</strain>
    </source>
</reference>
<evidence type="ECO:0000313" key="2">
    <source>
        <dbReference type="EMBL" id="KAJ3840241.1"/>
    </source>
</evidence>
<dbReference type="GO" id="GO:0003714">
    <property type="term" value="F:transcription corepressor activity"/>
    <property type="evidence" value="ECO:0007669"/>
    <property type="project" value="InterPro"/>
</dbReference>